<keyword evidence="3" id="KW-0675">Receptor</keyword>
<feature type="non-terminal residue" evidence="3">
    <location>
        <position position="286"/>
    </location>
</feature>
<dbReference type="Proteomes" id="UP000594638">
    <property type="component" value="Unassembled WGS sequence"/>
</dbReference>
<gene>
    <name evidence="3" type="ORF">OLEA9_A086541</name>
</gene>
<proteinExistence type="predicted"/>
<evidence type="ECO:0000313" key="3">
    <source>
        <dbReference type="EMBL" id="CAA3002976.1"/>
    </source>
</evidence>
<dbReference type="Pfam" id="PF00098">
    <property type="entry name" value="zf-CCHC"/>
    <property type="match status" value="1"/>
</dbReference>
<dbReference type="PROSITE" id="PS50158">
    <property type="entry name" value="ZF_CCHC"/>
    <property type="match status" value="1"/>
</dbReference>
<organism evidence="3 4">
    <name type="scientific">Olea europaea subsp. europaea</name>
    <dbReference type="NCBI Taxonomy" id="158383"/>
    <lineage>
        <taxon>Eukaryota</taxon>
        <taxon>Viridiplantae</taxon>
        <taxon>Streptophyta</taxon>
        <taxon>Embryophyta</taxon>
        <taxon>Tracheophyta</taxon>
        <taxon>Spermatophyta</taxon>
        <taxon>Magnoliopsida</taxon>
        <taxon>eudicotyledons</taxon>
        <taxon>Gunneridae</taxon>
        <taxon>Pentapetalae</taxon>
        <taxon>asterids</taxon>
        <taxon>lamiids</taxon>
        <taxon>Lamiales</taxon>
        <taxon>Oleaceae</taxon>
        <taxon>Oleeae</taxon>
        <taxon>Olea</taxon>
    </lineage>
</organism>
<keyword evidence="1" id="KW-0863">Zinc-finger</keyword>
<dbReference type="GO" id="GO:0008270">
    <property type="term" value="F:zinc ion binding"/>
    <property type="evidence" value="ECO:0007669"/>
    <property type="project" value="UniProtKB-KW"/>
</dbReference>
<protein>
    <submittedName>
        <fullName evidence="3">Wall-associated receptor kinase 2</fullName>
    </submittedName>
</protein>
<evidence type="ECO:0000313" key="4">
    <source>
        <dbReference type="Proteomes" id="UP000594638"/>
    </source>
</evidence>
<keyword evidence="1" id="KW-0862">Zinc</keyword>
<accession>A0A8S0TCR8</accession>
<keyword evidence="1" id="KW-0479">Metal-binding</keyword>
<dbReference type="Pfam" id="PF22936">
    <property type="entry name" value="Pol_BBD"/>
    <property type="match status" value="1"/>
</dbReference>
<dbReference type="OrthoDB" id="2596766at2759"/>
<evidence type="ECO:0000259" key="2">
    <source>
        <dbReference type="PROSITE" id="PS50158"/>
    </source>
</evidence>
<feature type="non-terminal residue" evidence="3">
    <location>
        <position position="1"/>
    </location>
</feature>
<keyword evidence="3" id="KW-0418">Kinase</keyword>
<dbReference type="AlphaFoldDB" id="A0A8S0TCR8"/>
<keyword evidence="3" id="KW-0808">Transferase</keyword>
<dbReference type="Gene3D" id="4.10.60.10">
    <property type="entry name" value="Zinc finger, CCHC-type"/>
    <property type="match status" value="1"/>
</dbReference>
<dbReference type="GO" id="GO:0016301">
    <property type="term" value="F:kinase activity"/>
    <property type="evidence" value="ECO:0007669"/>
    <property type="project" value="UniProtKB-KW"/>
</dbReference>
<reference evidence="3 4" key="1">
    <citation type="submission" date="2019-12" db="EMBL/GenBank/DDBJ databases">
        <authorList>
            <person name="Alioto T."/>
            <person name="Alioto T."/>
            <person name="Gomez Garrido J."/>
        </authorList>
    </citation>
    <scope>NUCLEOTIDE SEQUENCE [LARGE SCALE GENOMIC DNA]</scope>
</reference>
<dbReference type="InterPro" id="IPR001878">
    <property type="entry name" value="Znf_CCHC"/>
</dbReference>
<comment type="caution">
    <text evidence="3">The sequence shown here is derived from an EMBL/GenBank/DDBJ whole genome shotgun (WGS) entry which is preliminary data.</text>
</comment>
<keyword evidence="4" id="KW-1185">Reference proteome</keyword>
<dbReference type="InterPro" id="IPR054722">
    <property type="entry name" value="PolX-like_BBD"/>
</dbReference>
<dbReference type="SMART" id="SM00343">
    <property type="entry name" value="ZnF_C2HC"/>
    <property type="match status" value="1"/>
</dbReference>
<dbReference type="Gramene" id="OE9A086541T1">
    <property type="protein sequence ID" value="OE9A086541C1"/>
    <property type="gene ID" value="OE9A086541"/>
</dbReference>
<dbReference type="PANTHER" id="PTHR47592:SF31">
    <property type="entry name" value="ZINC FINGER, CCHC-TYPE-RELATED"/>
    <property type="match status" value="1"/>
</dbReference>
<sequence length="286" mass="32389">VKFEIPETFQVGAIIAKLPGFWKGYRKKILHNSEDFSLEDIQKHLRIKEESRARDKIENSYDGSSKANDVDNVDNSNKFKKKGKFLGPRKDQGKFKNKAKGPCYVCGKPEHYAKDCRHRKQHKKEGQVNSIDEIIATVSEINAIQGKVSGWWYDTCATIHVCYDKSLFKTYHDIEDNQEIQMGNEGRSKVIGKGNVELLFTSGKKITLTNVLHVPEMNRNLASGVLLGKLGIKSVFEFGKLVLTHSGHFVGKGYSTEGMVKLCTVENNSNKIKSFAYVIDSFNLWH</sequence>
<name>A0A8S0TCR8_OLEEU</name>
<dbReference type="GO" id="GO:0003676">
    <property type="term" value="F:nucleic acid binding"/>
    <property type="evidence" value="ECO:0007669"/>
    <property type="project" value="InterPro"/>
</dbReference>
<dbReference type="SUPFAM" id="SSF57756">
    <property type="entry name" value="Retrovirus zinc finger-like domains"/>
    <property type="match status" value="1"/>
</dbReference>
<dbReference type="InterPro" id="IPR036875">
    <property type="entry name" value="Znf_CCHC_sf"/>
</dbReference>
<feature type="domain" description="CCHC-type" evidence="2">
    <location>
        <begin position="103"/>
        <end position="117"/>
    </location>
</feature>
<dbReference type="PANTHER" id="PTHR47592">
    <property type="entry name" value="PBF68 PROTEIN"/>
    <property type="match status" value="1"/>
</dbReference>
<evidence type="ECO:0000256" key="1">
    <source>
        <dbReference type="PROSITE-ProRule" id="PRU00047"/>
    </source>
</evidence>
<dbReference type="EMBL" id="CACTIH010005901">
    <property type="protein sequence ID" value="CAA3002976.1"/>
    <property type="molecule type" value="Genomic_DNA"/>
</dbReference>